<feature type="non-terminal residue" evidence="1">
    <location>
        <position position="1"/>
    </location>
</feature>
<reference evidence="1" key="1">
    <citation type="journal article" date="2014" name="Front. Microbiol.">
        <title>High frequency of phylogenetically diverse reductive dehalogenase-homologous genes in deep subseafloor sedimentary metagenomes.</title>
        <authorList>
            <person name="Kawai M."/>
            <person name="Futagami T."/>
            <person name="Toyoda A."/>
            <person name="Takaki Y."/>
            <person name="Nishi S."/>
            <person name="Hori S."/>
            <person name="Arai W."/>
            <person name="Tsubouchi T."/>
            <person name="Morono Y."/>
            <person name="Uchiyama I."/>
            <person name="Ito T."/>
            <person name="Fujiyama A."/>
            <person name="Inagaki F."/>
            <person name="Takami H."/>
        </authorList>
    </citation>
    <scope>NUCLEOTIDE SEQUENCE</scope>
    <source>
        <strain evidence="1">Expedition CK06-06</strain>
    </source>
</reference>
<proteinExistence type="predicted"/>
<dbReference type="AlphaFoldDB" id="X1LN39"/>
<protein>
    <submittedName>
        <fullName evidence="1">Uncharacterized protein</fullName>
    </submittedName>
</protein>
<sequence length="180" mass="20359">GAVSKKIEYNLITVNEGYFISEIIVESKDEIAQYDIDLKGKIPEGGIKIIGVNETTETNKLIAQIWGYLESYKGLPEKTEIPFKEFYKPSEIISKIKSIGKKSGFVIKSYAIQKTFEQDNYQKSPVLLKLQGYDENSINFLKSLKKENLNFLIQKISGVPELDKKSVLIAINLEVFVPST</sequence>
<accession>X1LN39</accession>
<evidence type="ECO:0000313" key="1">
    <source>
        <dbReference type="EMBL" id="GAI20483.1"/>
    </source>
</evidence>
<name>X1LN39_9ZZZZ</name>
<organism evidence="1">
    <name type="scientific">marine sediment metagenome</name>
    <dbReference type="NCBI Taxonomy" id="412755"/>
    <lineage>
        <taxon>unclassified sequences</taxon>
        <taxon>metagenomes</taxon>
        <taxon>ecological metagenomes</taxon>
    </lineage>
</organism>
<dbReference type="InterPro" id="IPR014717">
    <property type="entry name" value="Transl_elong_EF1B/ribsomal_bS6"/>
</dbReference>
<comment type="caution">
    <text evidence="1">The sequence shown here is derived from an EMBL/GenBank/DDBJ whole genome shotgun (WGS) entry which is preliminary data.</text>
</comment>
<dbReference type="Gene3D" id="3.30.70.60">
    <property type="match status" value="1"/>
</dbReference>
<gene>
    <name evidence="1" type="ORF">S06H3_33248</name>
</gene>
<dbReference type="EMBL" id="BARV01019828">
    <property type="protein sequence ID" value="GAI20483.1"/>
    <property type="molecule type" value="Genomic_DNA"/>
</dbReference>